<dbReference type="InterPro" id="IPR019004">
    <property type="entry name" value="YqeY/Aim41"/>
</dbReference>
<dbReference type="InterPro" id="IPR003789">
    <property type="entry name" value="Asn/Gln_tRNA_amidoTrase-B-like"/>
</dbReference>
<comment type="subcellular location">
    <subcellularLocation>
        <location evidence="1">Mitochondrion</location>
    </subcellularLocation>
</comment>
<evidence type="ECO:0000313" key="3">
    <source>
        <dbReference type="EMBL" id="RKU45803.1"/>
    </source>
</evidence>
<evidence type="ECO:0000256" key="2">
    <source>
        <dbReference type="SAM" id="MobiDB-lite"/>
    </source>
</evidence>
<dbReference type="Proteomes" id="UP000275385">
    <property type="component" value="Unassembled WGS sequence"/>
</dbReference>
<organism evidence="3 4">
    <name type="scientific">Coniochaeta pulveracea</name>
    <dbReference type="NCBI Taxonomy" id="177199"/>
    <lineage>
        <taxon>Eukaryota</taxon>
        <taxon>Fungi</taxon>
        <taxon>Dikarya</taxon>
        <taxon>Ascomycota</taxon>
        <taxon>Pezizomycotina</taxon>
        <taxon>Sordariomycetes</taxon>
        <taxon>Sordariomycetidae</taxon>
        <taxon>Coniochaetales</taxon>
        <taxon>Coniochaetaceae</taxon>
        <taxon>Coniochaeta</taxon>
    </lineage>
</organism>
<accession>A0A420YD55</accession>
<name>A0A420YD55_9PEZI</name>
<comment type="caution">
    <text evidence="3">The sequence shown here is derived from an EMBL/GenBank/DDBJ whole genome shotgun (WGS) entry which is preliminary data.</text>
</comment>
<sequence>MAASRLPAAFLRNLSRPSPRSHIQAQLSLSSRCLALTRPYSSDEAPPPPLLVKLKGDLKTAMRAKDAPRLAVLRSVLATTLNASKTSSPIKTDVQLVNLLRKQARSQRETAEEFRSAKREDLAEKEEAQIKVLEEYANSSGIQTVAGEELRNIVEATMGDLAAEGVTGKSALGEAMKRLFAPGGPLEGKDVDKNEVSTTVRELAK</sequence>
<dbReference type="Gene3D" id="1.10.1510.10">
    <property type="entry name" value="Uncharacterised protein YqeY/AIM41 PF09424, N-terminal domain"/>
    <property type="match status" value="1"/>
</dbReference>
<dbReference type="Pfam" id="PF09424">
    <property type="entry name" value="YqeY"/>
    <property type="match status" value="1"/>
</dbReference>
<dbReference type="STRING" id="177199.A0A420YD55"/>
<feature type="region of interest" description="Disordered" evidence="2">
    <location>
        <begin position="182"/>
        <end position="205"/>
    </location>
</feature>
<protein>
    <recommendedName>
        <fullName evidence="1">Altered inheritance of mitochondria protein 41</fullName>
    </recommendedName>
</protein>
<evidence type="ECO:0000313" key="4">
    <source>
        <dbReference type="Proteomes" id="UP000275385"/>
    </source>
</evidence>
<dbReference type="AlphaFoldDB" id="A0A420YD55"/>
<reference evidence="3 4" key="1">
    <citation type="submission" date="2018-08" db="EMBL/GenBank/DDBJ databases">
        <title>Draft genome of the lignicolous fungus Coniochaeta pulveracea.</title>
        <authorList>
            <person name="Borstlap C.J."/>
            <person name="De Witt R.N."/>
            <person name="Botha A."/>
            <person name="Volschenk H."/>
        </authorList>
    </citation>
    <scope>NUCLEOTIDE SEQUENCE [LARGE SCALE GENOMIC DNA]</scope>
    <source>
        <strain evidence="3 4">CAB683</strain>
    </source>
</reference>
<comment type="similarity">
    <text evidence="1">Belongs to the AIM41 family.</text>
</comment>
<evidence type="ECO:0000256" key="1">
    <source>
        <dbReference type="RuleBase" id="RU365099"/>
    </source>
</evidence>
<feature type="compositionally biased region" description="Polar residues" evidence="2">
    <location>
        <begin position="196"/>
        <end position="205"/>
    </location>
</feature>
<dbReference type="GO" id="GO:0016884">
    <property type="term" value="F:carbon-nitrogen ligase activity, with glutamine as amido-N-donor"/>
    <property type="evidence" value="ECO:0007669"/>
    <property type="project" value="UniProtKB-UniRule"/>
</dbReference>
<keyword evidence="1" id="KW-0496">Mitochondrion</keyword>
<dbReference type="OrthoDB" id="538640at2759"/>
<dbReference type="PANTHER" id="PTHR28055:SF1">
    <property type="entry name" value="ALTERED INHERITANCE OF MITOCHONDRIA PROTEIN 41, MITOCHONDRIAL"/>
    <property type="match status" value="1"/>
</dbReference>
<dbReference type="EMBL" id="QVQW01000018">
    <property type="protein sequence ID" value="RKU45803.1"/>
    <property type="molecule type" value="Genomic_DNA"/>
</dbReference>
<keyword evidence="4" id="KW-1185">Reference proteome</keyword>
<dbReference type="InterPro" id="IPR042184">
    <property type="entry name" value="YqeY/Aim41_N"/>
</dbReference>
<proteinExistence type="inferred from homology"/>
<gene>
    <name evidence="1" type="primary">AIM41</name>
    <name evidence="3" type="ORF">DL546_005325</name>
</gene>
<dbReference type="GO" id="GO:0005739">
    <property type="term" value="C:mitochondrion"/>
    <property type="evidence" value="ECO:0007669"/>
    <property type="project" value="UniProtKB-SubCell"/>
</dbReference>
<dbReference type="SUPFAM" id="SSF89095">
    <property type="entry name" value="GatB/YqeY motif"/>
    <property type="match status" value="1"/>
</dbReference>
<dbReference type="PANTHER" id="PTHR28055">
    <property type="entry name" value="ALTERED INHERITANCE OF MITOCHONDRIA PROTEIN 41, MITOCHONDRIAL"/>
    <property type="match status" value="1"/>
</dbReference>